<evidence type="ECO:0000313" key="1">
    <source>
        <dbReference type="EMBL" id="EFD05581.1"/>
    </source>
</evidence>
<dbReference type="EMBL" id="ADJN01000016">
    <property type="protein sequence ID" value="EFD05581.1"/>
    <property type="molecule type" value="Genomic_DNA"/>
</dbReference>
<protein>
    <submittedName>
        <fullName evidence="1">Uncharacterized protein</fullName>
    </submittedName>
</protein>
<dbReference type="Proteomes" id="UP000004206">
    <property type="component" value="Unassembled WGS sequence"/>
</dbReference>
<comment type="caution">
    <text evidence="1">The sequence shown here is derived from an EMBL/GenBank/DDBJ whole genome shotgun (WGS) entry which is preliminary data.</text>
</comment>
<sequence>MKNDKKKIRLGILEKELPIEDMQINGDPCYYVWRDYRRRHGVDCDVDCTACGPIVRRCPYGTDKY</sequence>
<name>D3MQJ0_9FIRM</name>
<proteinExistence type="predicted"/>
<keyword evidence="2" id="KW-1185">Reference proteome</keyword>
<reference evidence="1 2" key="1">
    <citation type="submission" date="2010-01" db="EMBL/GenBank/DDBJ databases">
        <authorList>
            <person name="Dodson R."/>
            <person name="Madupu R."/>
            <person name="Durkin A.S."/>
            <person name="Torralba M."/>
            <person name="Methe B."/>
            <person name="Sutton G.G."/>
            <person name="Strausberg R.L."/>
            <person name="Nelson K.E."/>
        </authorList>
    </citation>
    <scope>NUCLEOTIDE SEQUENCE [LARGE SCALE GENOMIC DNA]</scope>
    <source>
        <strain evidence="1 2">653-L</strain>
    </source>
</reference>
<accession>D3MQJ0</accession>
<organism evidence="1 2">
    <name type="scientific">Peptostreptococcus anaerobius 653-L</name>
    <dbReference type="NCBI Taxonomy" id="596329"/>
    <lineage>
        <taxon>Bacteria</taxon>
        <taxon>Bacillati</taxon>
        <taxon>Bacillota</taxon>
        <taxon>Clostridia</taxon>
        <taxon>Peptostreptococcales</taxon>
        <taxon>Peptostreptococcaceae</taxon>
        <taxon>Peptostreptococcus</taxon>
    </lineage>
</organism>
<dbReference type="RefSeq" id="WP_002843110.1">
    <property type="nucleotide sequence ID" value="NZ_ADJN01000016.1"/>
</dbReference>
<dbReference type="GeneID" id="79842219"/>
<dbReference type="AlphaFoldDB" id="D3MQJ0"/>
<evidence type="ECO:0000313" key="2">
    <source>
        <dbReference type="Proteomes" id="UP000004206"/>
    </source>
</evidence>
<gene>
    <name evidence="1" type="ORF">HMPREF0631_1688</name>
</gene>